<keyword evidence="1 2" id="KW-0732">Signal</keyword>
<gene>
    <name evidence="4" type="ORF">GCM10009430_07730</name>
</gene>
<dbReference type="InterPro" id="IPR012334">
    <property type="entry name" value="Pectin_lyas_fold"/>
</dbReference>
<dbReference type="InterPro" id="IPR011050">
    <property type="entry name" value="Pectin_lyase_fold/virulence"/>
</dbReference>
<dbReference type="NCBIfam" id="TIGR04183">
    <property type="entry name" value="Por_Secre_tail"/>
    <property type="match status" value="1"/>
</dbReference>
<accession>A0ABN1IIE2</accession>
<dbReference type="EMBL" id="BAAAGE010000001">
    <property type="protein sequence ID" value="GAA0714479.1"/>
    <property type="molecule type" value="Genomic_DNA"/>
</dbReference>
<name>A0ABN1IIE2_9FLAO</name>
<evidence type="ECO:0000259" key="3">
    <source>
        <dbReference type="Pfam" id="PF18962"/>
    </source>
</evidence>
<feature type="domain" description="Secretion system C-terminal sorting" evidence="3">
    <location>
        <begin position="418"/>
        <end position="494"/>
    </location>
</feature>
<evidence type="ECO:0000256" key="2">
    <source>
        <dbReference type="SAM" id="SignalP"/>
    </source>
</evidence>
<reference evidence="4 5" key="1">
    <citation type="journal article" date="2019" name="Int. J. Syst. Evol. Microbiol.">
        <title>The Global Catalogue of Microorganisms (GCM) 10K type strain sequencing project: providing services to taxonomists for standard genome sequencing and annotation.</title>
        <authorList>
            <consortium name="The Broad Institute Genomics Platform"/>
            <consortium name="The Broad Institute Genome Sequencing Center for Infectious Disease"/>
            <person name="Wu L."/>
            <person name="Ma J."/>
        </authorList>
    </citation>
    <scope>NUCLEOTIDE SEQUENCE [LARGE SCALE GENOMIC DNA]</scope>
    <source>
        <strain evidence="4 5">JCM 15974</strain>
    </source>
</reference>
<evidence type="ECO:0000256" key="1">
    <source>
        <dbReference type="ARBA" id="ARBA00022729"/>
    </source>
</evidence>
<evidence type="ECO:0000313" key="4">
    <source>
        <dbReference type="EMBL" id="GAA0714479.1"/>
    </source>
</evidence>
<dbReference type="Gene3D" id="2.160.20.10">
    <property type="entry name" value="Single-stranded right-handed beta-helix, Pectin lyase-like"/>
    <property type="match status" value="1"/>
</dbReference>
<feature type="signal peptide" evidence="2">
    <location>
        <begin position="1"/>
        <end position="24"/>
    </location>
</feature>
<feature type="chain" id="PRO_5046412627" description="Secretion system C-terminal sorting domain-containing protein" evidence="2">
    <location>
        <begin position="25"/>
        <end position="495"/>
    </location>
</feature>
<evidence type="ECO:0000313" key="5">
    <source>
        <dbReference type="Proteomes" id="UP001501758"/>
    </source>
</evidence>
<dbReference type="InterPro" id="IPR026444">
    <property type="entry name" value="Secre_tail"/>
</dbReference>
<dbReference type="SUPFAM" id="SSF51126">
    <property type="entry name" value="Pectin lyase-like"/>
    <property type="match status" value="1"/>
</dbReference>
<dbReference type="RefSeq" id="WP_343910690.1">
    <property type="nucleotide sequence ID" value="NZ_BAAAGE010000001.1"/>
</dbReference>
<dbReference type="Proteomes" id="UP001501758">
    <property type="component" value="Unassembled WGS sequence"/>
</dbReference>
<keyword evidence="5" id="KW-1185">Reference proteome</keyword>
<organism evidence="4 5">
    <name type="scientific">Aquimarina litoralis</name>
    <dbReference type="NCBI Taxonomy" id="584605"/>
    <lineage>
        <taxon>Bacteria</taxon>
        <taxon>Pseudomonadati</taxon>
        <taxon>Bacteroidota</taxon>
        <taxon>Flavobacteriia</taxon>
        <taxon>Flavobacteriales</taxon>
        <taxon>Flavobacteriaceae</taxon>
        <taxon>Aquimarina</taxon>
    </lineage>
</organism>
<comment type="caution">
    <text evidence="4">The sequence shown here is derived from an EMBL/GenBank/DDBJ whole genome shotgun (WGS) entry which is preliminary data.</text>
</comment>
<dbReference type="Pfam" id="PF18962">
    <property type="entry name" value="Por_Secre_tail"/>
    <property type="match status" value="1"/>
</dbReference>
<protein>
    <recommendedName>
        <fullName evidence="3">Secretion system C-terminal sorting domain-containing protein</fullName>
    </recommendedName>
</protein>
<sequence>MKNLLLTHKFLKLFIFIICTQANAQKRVGDPGVTFDDSKYDNRYPQILEWQKAGVRGGIPYLDDIRIFTTLNSNSNSSQINQAINDAAKENELVGVLLKNGTYTIDDAVKMKSNVALIGESRNGVRCIINMDSGNGFRFDNVKNAGIYTLTIEGSWGTPKYKWNYSLSQNDELRNIDNISVKIVRSEDCWLDKVNIYNSARDPIRVPSNHITLRDLDVKGAHKKAGGAQGYFFIQGAYNLITGCKVTHLRHISLQGGNVEYNVVYDNDFRQEVSFHSGDAGNNLIENNKITLPADMSPVSEDELLPDDPREIATNKPVYFAIMGPWSTQHDNSEKPNFIINNSCLQLNHDYGSTTPWSAPGVLYKGPLKLGLTINERIQNFPEVSSNLHPSGETLYPIDNAIVLSTDDQLVNDFGVALYPNPTTKMFFINLKSNSKTKVNVEIRNIFGKLVKSKKDISTNQVNPIQVDNLSSGIYLVQFRDYKNNQISTKKLIIK</sequence>
<proteinExistence type="predicted"/>